<dbReference type="Proteomes" id="UP000609121">
    <property type="component" value="Unassembled WGS sequence"/>
</dbReference>
<protein>
    <submittedName>
        <fullName evidence="1">AAA family ATPase</fullName>
    </submittedName>
</protein>
<accession>A0A8J6YQS4</accession>
<evidence type="ECO:0000313" key="2">
    <source>
        <dbReference type="Proteomes" id="UP000609121"/>
    </source>
</evidence>
<dbReference type="EMBL" id="JACVXA010000013">
    <property type="protein sequence ID" value="MBE3637848.1"/>
    <property type="molecule type" value="Genomic_DNA"/>
</dbReference>
<dbReference type="SUPFAM" id="SSF52540">
    <property type="entry name" value="P-loop containing nucleoside triphosphate hydrolases"/>
    <property type="match status" value="1"/>
</dbReference>
<name>A0A8J6YQS4_9RHOB</name>
<comment type="caution">
    <text evidence="1">The sequence shown here is derived from an EMBL/GenBank/DDBJ whole genome shotgun (WGS) entry which is preliminary data.</text>
</comment>
<gene>
    <name evidence="1" type="ORF">ICN82_06500</name>
</gene>
<dbReference type="AlphaFoldDB" id="A0A8J6YQS4"/>
<proteinExistence type="predicted"/>
<evidence type="ECO:0000313" key="1">
    <source>
        <dbReference type="EMBL" id="MBE3637848.1"/>
    </source>
</evidence>
<dbReference type="InterPro" id="IPR027417">
    <property type="entry name" value="P-loop_NTPase"/>
</dbReference>
<sequence length="211" mass="23455">MSTAIARETCLARLAALPAGRRLVAVAGAPGSGKSRLARYLAEGLNAARPGRAEVVPMDGFHYDDAVLEARGLRPRKGAPETFDVAGFDHLLARLRRNDEPEIAIPVFDRDLEISRAGARIVSAATEMLVVEGNYLLLKQPPWDRLARHFDETVFLDVPPQELERRLRRRWRVKHALPAAEAERRLRENDLPNGALVRRHARAATWVVGPA</sequence>
<keyword evidence="2" id="KW-1185">Reference proteome</keyword>
<organism evidence="1 2">
    <name type="scientific">Mangrovicoccus algicola</name>
    <dbReference type="NCBI Taxonomy" id="2771008"/>
    <lineage>
        <taxon>Bacteria</taxon>
        <taxon>Pseudomonadati</taxon>
        <taxon>Pseudomonadota</taxon>
        <taxon>Alphaproteobacteria</taxon>
        <taxon>Rhodobacterales</taxon>
        <taxon>Paracoccaceae</taxon>
        <taxon>Mangrovicoccus</taxon>
    </lineage>
</organism>
<reference evidence="1" key="1">
    <citation type="submission" date="2020-09" db="EMBL/GenBank/DDBJ databases">
        <title>A novel bacterium of genus Mangrovicoccus, isolated from South China Sea.</title>
        <authorList>
            <person name="Huang H."/>
            <person name="Mo K."/>
            <person name="Hu Y."/>
        </authorList>
    </citation>
    <scope>NUCLEOTIDE SEQUENCE</scope>
    <source>
        <strain evidence="1">HB182678</strain>
    </source>
</reference>
<dbReference type="Gene3D" id="3.40.50.300">
    <property type="entry name" value="P-loop containing nucleotide triphosphate hydrolases"/>
    <property type="match status" value="1"/>
</dbReference>
<dbReference type="PANTHER" id="PTHR10285">
    <property type="entry name" value="URIDINE KINASE"/>
    <property type="match status" value="1"/>
</dbReference>